<gene>
    <name evidence="4" type="ORF">QYE76_062312</name>
</gene>
<comment type="caution">
    <text evidence="4">The sequence shown here is derived from an EMBL/GenBank/DDBJ whole genome shotgun (WGS) entry which is preliminary data.</text>
</comment>
<feature type="region of interest" description="Disordered" evidence="1">
    <location>
        <begin position="139"/>
        <end position="170"/>
    </location>
</feature>
<dbReference type="InterPro" id="IPR056924">
    <property type="entry name" value="SH3_Tf2-1"/>
</dbReference>
<evidence type="ECO:0000313" key="4">
    <source>
        <dbReference type="EMBL" id="KAK1644507.1"/>
    </source>
</evidence>
<keyword evidence="2" id="KW-0732">Signal</keyword>
<dbReference type="PANTHER" id="PTHR15503:SF40">
    <property type="match status" value="1"/>
</dbReference>
<dbReference type="InterPro" id="IPR021109">
    <property type="entry name" value="Peptidase_aspartic_dom_sf"/>
</dbReference>
<dbReference type="Gene3D" id="2.40.70.10">
    <property type="entry name" value="Acid Proteases"/>
    <property type="match status" value="1"/>
</dbReference>
<dbReference type="Gene3D" id="3.10.10.10">
    <property type="entry name" value="HIV Type 1 Reverse Transcriptase, subunit A, domain 1"/>
    <property type="match status" value="1"/>
</dbReference>
<dbReference type="SUPFAM" id="SSF50630">
    <property type="entry name" value="Acid proteases"/>
    <property type="match status" value="1"/>
</dbReference>
<dbReference type="SUPFAM" id="SSF54160">
    <property type="entry name" value="Chromo domain-like"/>
    <property type="match status" value="1"/>
</dbReference>
<evidence type="ECO:0000256" key="2">
    <source>
        <dbReference type="SAM" id="SignalP"/>
    </source>
</evidence>
<dbReference type="EMBL" id="JAUUTY010000004">
    <property type="protein sequence ID" value="KAK1644507.1"/>
    <property type="molecule type" value="Genomic_DNA"/>
</dbReference>
<feature type="domain" description="Chromo" evidence="3">
    <location>
        <begin position="689"/>
        <end position="743"/>
    </location>
</feature>
<feature type="signal peptide" evidence="2">
    <location>
        <begin position="1"/>
        <end position="23"/>
    </location>
</feature>
<evidence type="ECO:0000256" key="1">
    <source>
        <dbReference type="SAM" id="MobiDB-lite"/>
    </source>
</evidence>
<organism evidence="4 5">
    <name type="scientific">Lolium multiflorum</name>
    <name type="common">Italian ryegrass</name>
    <name type="synonym">Lolium perenne subsp. multiflorum</name>
    <dbReference type="NCBI Taxonomy" id="4521"/>
    <lineage>
        <taxon>Eukaryota</taxon>
        <taxon>Viridiplantae</taxon>
        <taxon>Streptophyta</taxon>
        <taxon>Embryophyta</taxon>
        <taxon>Tracheophyta</taxon>
        <taxon>Spermatophyta</taxon>
        <taxon>Magnoliopsida</taxon>
        <taxon>Liliopsida</taxon>
        <taxon>Poales</taxon>
        <taxon>Poaceae</taxon>
        <taxon>BOP clade</taxon>
        <taxon>Pooideae</taxon>
        <taxon>Poodae</taxon>
        <taxon>Poeae</taxon>
        <taxon>Poeae Chloroplast Group 2 (Poeae type)</taxon>
        <taxon>Loliodinae</taxon>
        <taxon>Loliinae</taxon>
        <taxon>Lolium</taxon>
    </lineage>
</organism>
<dbReference type="InterPro" id="IPR043502">
    <property type="entry name" value="DNA/RNA_pol_sf"/>
</dbReference>
<dbReference type="SUPFAM" id="SSF56672">
    <property type="entry name" value="DNA/RNA polymerases"/>
    <property type="match status" value="1"/>
</dbReference>
<accession>A0AAD8W8B1</accession>
<dbReference type="PROSITE" id="PS50013">
    <property type="entry name" value="CHROMO_2"/>
    <property type="match status" value="1"/>
</dbReference>
<keyword evidence="5" id="KW-1185">Reference proteome</keyword>
<feature type="compositionally biased region" description="Basic and acidic residues" evidence="1">
    <location>
        <begin position="217"/>
        <end position="227"/>
    </location>
</feature>
<dbReference type="Proteomes" id="UP001231189">
    <property type="component" value="Unassembled WGS sequence"/>
</dbReference>
<proteinExistence type="predicted"/>
<feature type="compositionally biased region" description="Basic and acidic residues" evidence="1">
    <location>
        <begin position="157"/>
        <end position="170"/>
    </location>
</feature>
<protein>
    <recommendedName>
        <fullName evidence="3">Chromo domain-containing protein</fullName>
    </recommendedName>
</protein>
<feature type="compositionally biased region" description="Acidic residues" evidence="1">
    <location>
        <begin position="205"/>
        <end position="215"/>
    </location>
</feature>
<dbReference type="Pfam" id="PF08284">
    <property type="entry name" value="RVP_2"/>
    <property type="match status" value="1"/>
</dbReference>
<dbReference type="AlphaFoldDB" id="A0AAD8W8B1"/>
<dbReference type="InterPro" id="IPR016197">
    <property type="entry name" value="Chromo-like_dom_sf"/>
</dbReference>
<dbReference type="InterPro" id="IPR032567">
    <property type="entry name" value="RTL1-rel"/>
</dbReference>
<dbReference type="InterPro" id="IPR043128">
    <property type="entry name" value="Rev_trsase/Diguanyl_cyclase"/>
</dbReference>
<dbReference type="Pfam" id="PF24626">
    <property type="entry name" value="SH3_Tf2-1"/>
    <property type="match status" value="1"/>
</dbReference>
<name>A0AAD8W8B1_LOLMU</name>
<reference evidence="4" key="1">
    <citation type="submission" date="2023-07" db="EMBL/GenBank/DDBJ databases">
        <title>A chromosome-level genome assembly of Lolium multiflorum.</title>
        <authorList>
            <person name="Chen Y."/>
            <person name="Copetti D."/>
            <person name="Kolliker R."/>
            <person name="Studer B."/>
        </authorList>
    </citation>
    <scope>NUCLEOTIDE SEQUENCE</scope>
    <source>
        <strain evidence="4">02402/16</strain>
        <tissue evidence="4">Leaf</tissue>
    </source>
</reference>
<dbReference type="PANTHER" id="PTHR15503">
    <property type="entry name" value="LDOC1 RELATED"/>
    <property type="match status" value="1"/>
</dbReference>
<evidence type="ECO:0000313" key="5">
    <source>
        <dbReference type="Proteomes" id="UP001231189"/>
    </source>
</evidence>
<dbReference type="Gene3D" id="3.30.70.270">
    <property type="match status" value="1"/>
</dbReference>
<dbReference type="CDD" id="cd00303">
    <property type="entry name" value="retropepsin_like"/>
    <property type="match status" value="1"/>
</dbReference>
<dbReference type="CDD" id="cd01647">
    <property type="entry name" value="RT_LTR"/>
    <property type="match status" value="1"/>
</dbReference>
<dbReference type="Pfam" id="PF00078">
    <property type="entry name" value="RVT_1"/>
    <property type="match status" value="1"/>
</dbReference>
<evidence type="ECO:0000259" key="3">
    <source>
        <dbReference type="PROSITE" id="PS50013"/>
    </source>
</evidence>
<dbReference type="InterPro" id="IPR000477">
    <property type="entry name" value="RT_dom"/>
</dbReference>
<dbReference type="InterPro" id="IPR000953">
    <property type="entry name" value="Chromo/chromo_shadow_dom"/>
</dbReference>
<sequence>MTSMKTPNCANAFLATCAPLVVASIDTRQPSTTSKQLSWSRLCQVLIERFPDNHSLDPMDQLQHLKQTANVDSYINAYETWMTLMKRGRSYLPQDFFIDRFISGLKDNIKHTVQCQKPDSLLSAYWYARQYEKSYLSSTRRAMPGTNAVPLPARNLPNRDNRNRDLNARPREPKKCWYCPENWTMGHKCQPMQRALNALQMQGNSEEDSDEELSQDEGPHPDNREQPAAHPQVQNQPVDNLMHISAAAYTGSPSASTISLLLHLKGARAIALADTGSTNTFLDHSFALKHNIPIRPAPKRTVTVAGGGTLTSDAVAVNQPFKINNILFHADFRILKLQGADIILGVNWFKLHNPMTFDFLGRTLTLANKGIQQTFSDHLVPNKNLLITAEECSKILEQGATGYILLPPKGTDTSTTELPAELALILQDFEDIFSSPTGLPPHRAADHSIPLVAGATPPNIRPYRMSHGQKDTIEAIIKQMLQNEEIQPSTSPFSSPVILVRKKDKSWRLCVDYRSLNDITIKNKFPIPVIEDLLDELHGAQIFSKLDLRSGYHQIRMNPSDIHKTAFSTHLGHYEYKDNLLRAQNRMKKYADMKRTERSFQVGDMVYLKMQPYRETALGLRNALKLTSKWYGPFRVQDKIGQVAYKLLLPPGSQMHDVFHVNQLKKHLGKSAIPNPKLPSVTASGKVKVAPQAILDRRQVPRSAGSYDIAVPQWLILWENLSEDEATWEDAAFIQATFPRFKP</sequence>
<feature type="region of interest" description="Disordered" evidence="1">
    <location>
        <begin position="200"/>
        <end position="233"/>
    </location>
</feature>
<feature type="chain" id="PRO_5042241580" description="Chromo domain-containing protein" evidence="2">
    <location>
        <begin position="24"/>
        <end position="743"/>
    </location>
</feature>